<feature type="compositionally biased region" description="Basic and acidic residues" evidence="1">
    <location>
        <begin position="39"/>
        <end position="59"/>
    </location>
</feature>
<organism evidence="2 3">
    <name type="scientific">Dietzia cinnamea</name>
    <dbReference type="NCBI Taxonomy" id="321318"/>
    <lineage>
        <taxon>Bacteria</taxon>
        <taxon>Bacillati</taxon>
        <taxon>Actinomycetota</taxon>
        <taxon>Actinomycetes</taxon>
        <taxon>Mycobacteriales</taxon>
        <taxon>Dietziaceae</taxon>
        <taxon>Dietzia</taxon>
    </lineage>
</organism>
<dbReference type="RefSeq" id="WP_243699551.1">
    <property type="nucleotide sequence ID" value="NZ_CP143053.1"/>
</dbReference>
<dbReference type="EMBL" id="SMCX01000001">
    <property type="protein sequence ID" value="TCW26618.1"/>
    <property type="molecule type" value="Genomic_DNA"/>
</dbReference>
<protein>
    <submittedName>
        <fullName evidence="2">Uncharacterized protein</fullName>
    </submittedName>
</protein>
<comment type="caution">
    <text evidence="2">The sequence shown here is derived from an EMBL/GenBank/DDBJ whole genome shotgun (WGS) entry which is preliminary data.</text>
</comment>
<name>A0A4R3ZZF9_9ACTN</name>
<evidence type="ECO:0000313" key="3">
    <source>
        <dbReference type="Proteomes" id="UP000295805"/>
    </source>
</evidence>
<accession>A0A4R3ZZF9</accession>
<evidence type="ECO:0000313" key="2">
    <source>
        <dbReference type="EMBL" id="TCW26618.1"/>
    </source>
</evidence>
<sequence length="134" mass="13984">MPVTMNLTLTLDGVTYGELYEFVDAVRAAGVPADERVRCIGSDDKGDRFEVELGPDRRRPGAARAASGALVGQPVDPSSASPSSPTVASPTVASPTVASPTVASVAETVRSMVRNGDDLDRVIAALGDLRKFLR</sequence>
<feature type="compositionally biased region" description="Low complexity" evidence="1">
    <location>
        <begin position="77"/>
        <end position="101"/>
    </location>
</feature>
<dbReference type="Proteomes" id="UP000295805">
    <property type="component" value="Unassembled WGS sequence"/>
</dbReference>
<dbReference type="AlphaFoldDB" id="A0A4R3ZZF9"/>
<evidence type="ECO:0000256" key="1">
    <source>
        <dbReference type="SAM" id="MobiDB-lite"/>
    </source>
</evidence>
<proteinExistence type="predicted"/>
<reference evidence="2 3" key="1">
    <citation type="submission" date="2019-03" db="EMBL/GenBank/DDBJ databases">
        <title>Root nodule microbial communities of legume samples collected from USA, Mexico and Botswana.</title>
        <authorList>
            <person name="Hirsch A."/>
        </authorList>
    </citation>
    <scope>NUCLEOTIDE SEQUENCE [LARGE SCALE GENOMIC DNA]</scope>
    <source>
        <strain evidence="2 3">55</strain>
    </source>
</reference>
<gene>
    <name evidence="2" type="ORF">EDD19_10124</name>
</gene>
<feature type="region of interest" description="Disordered" evidence="1">
    <location>
        <begin position="39"/>
        <end position="101"/>
    </location>
</feature>
<dbReference type="GeneID" id="89530165"/>